<dbReference type="Proteomes" id="UP000470875">
    <property type="component" value="Unassembled WGS sequence"/>
</dbReference>
<keyword evidence="4" id="KW-1185">Reference proteome</keyword>
<keyword evidence="1" id="KW-1133">Transmembrane helix</keyword>
<dbReference type="InterPro" id="IPR036465">
    <property type="entry name" value="vWFA_dom_sf"/>
</dbReference>
<keyword evidence="1" id="KW-0812">Transmembrane</keyword>
<keyword evidence="1" id="KW-0472">Membrane</keyword>
<sequence length="337" mass="36704">MRFLWLTIVILIVVIAACALMFWSKTKPYREPQAWVANVKSIEHVPMFRALRRANRAGLIAGAVALIGALIAAAILAGGPVNRETKNPALGRRDMVLCLDASGSMLPYDGQILRTASELVDSFSGERMALEMWSARSIVKFPLTDDYQLMHEVLEDAARIIDAGYLGKEGDYVLVTPELSDYLQGVDSDEAGVASLIGDGLASCVLSFDHRDQERSRTIILATDNEVAGDQIYSLTQAVDFASDQGIEVIALYPALSGQLTSEGEQLRSVIEAAGGEFYKADDPAAISSIMERIESQQLAEADGKSYVVETDTPQTALSWTVWCSLIGLAVLVWRRI</sequence>
<dbReference type="EMBL" id="VULO01000006">
    <property type="protein sequence ID" value="MSS84278.1"/>
    <property type="molecule type" value="Genomic_DNA"/>
</dbReference>
<feature type="domain" description="VWFA" evidence="2">
    <location>
        <begin position="94"/>
        <end position="294"/>
    </location>
</feature>
<dbReference type="RefSeq" id="WP_154544479.1">
    <property type="nucleotide sequence ID" value="NZ_VULO01000006.1"/>
</dbReference>
<dbReference type="PROSITE" id="PS51257">
    <property type="entry name" value="PROKAR_LIPOPROTEIN"/>
    <property type="match status" value="1"/>
</dbReference>
<evidence type="ECO:0000313" key="4">
    <source>
        <dbReference type="Proteomes" id="UP000470875"/>
    </source>
</evidence>
<organism evidence="3 4">
    <name type="scientific">Scrofimicrobium canadense</name>
    <dbReference type="NCBI Taxonomy" id="2652290"/>
    <lineage>
        <taxon>Bacteria</taxon>
        <taxon>Bacillati</taxon>
        <taxon>Actinomycetota</taxon>
        <taxon>Actinomycetes</taxon>
        <taxon>Actinomycetales</taxon>
        <taxon>Actinomycetaceae</taxon>
        <taxon>Scrofimicrobium</taxon>
    </lineage>
</organism>
<protein>
    <submittedName>
        <fullName evidence="3">VWA domain-containing protein</fullName>
    </submittedName>
</protein>
<dbReference type="SUPFAM" id="SSF53300">
    <property type="entry name" value="vWA-like"/>
    <property type="match status" value="1"/>
</dbReference>
<dbReference type="InterPro" id="IPR002035">
    <property type="entry name" value="VWF_A"/>
</dbReference>
<dbReference type="AlphaFoldDB" id="A0A6N7W813"/>
<evidence type="ECO:0000256" key="1">
    <source>
        <dbReference type="SAM" id="Phobius"/>
    </source>
</evidence>
<comment type="caution">
    <text evidence="3">The sequence shown here is derived from an EMBL/GenBank/DDBJ whole genome shotgun (WGS) entry which is preliminary data.</text>
</comment>
<gene>
    <name evidence="3" type="ORF">FYJ24_05750</name>
</gene>
<evidence type="ECO:0000313" key="3">
    <source>
        <dbReference type="EMBL" id="MSS84278.1"/>
    </source>
</evidence>
<dbReference type="Gene3D" id="3.40.50.410">
    <property type="entry name" value="von Willebrand factor, type A domain"/>
    <property type="match status" value="1"/>
</dbReference>
<feature type="transmembrane region" description="Helical" evidence="1">
    <location>
        <begin position="57"/>
        <end position="78"/>
    </location>
</feature>
<reference evidence="3 4" key="1">
    <citation type="submission" date="2019-08" db="EMBL/GenBank/DDBJ databases">
        <title>In-depth cultivation of the pig gut microbiome towards novel bacterial diversity and tailored functional studies.</title>
        <authorList>
            <person name="Wylensek D."/>
            <person name="Hitch T.C.A."/>
            <person name="Clavel T."/>
        </authorList>
    </citation>
    <scope>NUCLEOTIDE SEQUENCE [LARGE SCALE GENOMIC DNA]</scope>
    <source>
        <strain evidence="3 4">WB03_NA08</strain>
    </source>
</reference>
<name>A0A6N7W813_9ACTO</name>
<proteinExistence type="predicted"/>
<feature type="transmembrane region" description="Helical" evidence="1">
    <location>
        <begin position="6"/>
        <end position="23"/>
    </location>
</feature>
<dbReference type="PROSITE" id="PS50234">
    <property type="entry name" value="VWFA"/>
    <property type="match status" value="1"/>
</dbReference>
<evidence type="ECO:0000259" key="2">
    <source>
        <dbReference type="PROSITE" id="PS50234"/>
    </source>
</evidence>
<accession>A0A6N7W813</accession>